<evidence type="ECO:0000313" key="2">
    <source>
        <dbReference type="Proteomes" id="UP001345963"/>
    </source>
</evidence>
<gene>
    <name evidence="1" type="ORF">ATANTOWER_030512</name>
</gene>
<dbReference type="EMBL" id="JAHUTI010086893">
    <property type="protein sequence ID" value="MED6259767.1"/>
    <property type="molecule type" value="Genomic_DNA"/>
</dbReference>
<evidence type="ECO:0000313" key="1">
    <source>
        <dbReference type="EMBL" id="MED6259767.1"/>
    </source>
</evidence>
<sequence>MSVCLQRDISAVSLLPVPLGRCVEEVSFSATERESYDTPIEFYRKNGMRKSRGSSAAPALDVVHSRCFVRIFYGKPHKNGLNELLNHVAHKAPQRVSIAFGSSMTD</sequence>
<name>A0ABU7C9X9_9TELE</name>
<reference evidence="1 2" key="1">
    <citation type="submission" date="2021-07" db="EMBL/GenBank/DDBJ databases">
        <authorList>
            <person name="Palmer J.M."/>
        </authorList>
    </citation>
    <scope>NUCLEOTIDE SEQUENCE [LARGE SCALE GENOMIC DNA]</scope>
    <source>
        <strain evidence="1 2">AT_MEX2019</strain>
        <tissue evidence="1">Muscle</tissue>
    </source>
</reference>
<accession>A0ABU7C9X9</accession>
<organism evidence="1 2">
    <name type="scientific">Ataeniobius toweri</name>
    <dbReference type="NCBI Taxonomy" id="208326"/>
    <lineage>
        <taxon>Eukaryota</taxon>
        <taxon>Metazoa</taxon>
        <taxon>Chordata</taxon>
        <taxon>Craniata</taxon>
        <taxon>Vertebrata</taxon>
        <taxon>Euteleostomi</taxon>
        <taxon>Actinopterygii</taxon>
        <taxon>Neopterygii</taxon>
        <taxon>Teleostei</taxon>
        <taxon>Neoteleostei</taxon>
        <taxon>Acanthomorphata</taxon>
        <taxon>Ovalentaria</taxon>
        <taxon>Atherinomorphae</taxon>
        <taxon>Cyprinodontiformes</taxon>
        <taxon>Goodeidae</taxon>
        <taxon>Ataeniobius</taxon>
    </lineage>
</organism>
<keyword evidence="2" id="KW-1185">Reference proteome</keyword>
<dbReference type="Proteomes" id="UP001345963">
    <property type="component" value="Unassembled WGS sequence"/>
</dbReference>
<proteinExistence type="predicted"/>
<comment type="caution">
    <text evidence="1">The sequence shown here is derived from an EMBL/GenBank/DDBJ whole genome shotgun (WGS) entry which is preliminary data.</text>
</comment>
<protein>
    <submittedName>
        <fullName evidence="1">Uncharacterized protein</fullName>
    </submittedName>
</protein>